<reference evidence="1 2" key="2">
    <citation type="journal article" date="2014" name="Emerg. Microbes Infect.">
        <title>Potential impact on kidney infection: a whole-genome analysis of Leptospira santarosai serovar Shermani.</title>
        <authorList>
            <person name="Chou L.F."/>
            <person name="Chen T.W."/>
            <person name="Ko Y.C."/>
            <person name="Pan M.J."/>
            <person name="Tian Y.C."/>
            <person name="Chiu C.H."/>
            <person name="Tang P."/>
            <person name="Hung C.C."/>
            <person name="Yang C.W."/>
        </authorList>
    </citation>
    <scope>NUCLEOTIDE SEQUENCE</scope>
    <source>
        <strain evidence="1 2">LT 821</strain>
    </source>
</reference>
<name>A0A097ESV2_9LEPT</name>
<gene>
    <name evidence="1" type="ORF">LSS_22605</name>
</gene>
<protein>
    <submittedName>
        <fullName evidence="1">Uncharacterized protein</fullName>
    </submittedName>
</protein>
<dbReference type="AlphaFoldDB" id="A0A097ESV2"/>
<proteinExistence type="predicted"/>
<reference evidence="1 2" key="1">
    <citation type="journal article" date="2012" name="Gene">
        <title>Sequence of Leptospira santarosai serovar Shermani genome and prediction of virulence-associated genes.</title>
        <authorList>
            <person name="Chou L.F."/>
            <person name="Chen Y.T."/>
            <person name="Lu C.W."/>
            <person name="Ko Y.C."/>
            <person name="Tang C.Y."/>
            <person name="Pan M.J."/>
            <person name="Tian Y.C."/>
            <person name="Chiu C.H."/>
            <person name="Hung C.C."/>
            <person name="Yang C.W."/>
        </authorList>
    </citation>
    <scope>NUCLEOTIDE SEQUENCE [LARGE SCALE GENOMIC DNA]</scope>
    <source>
        <strain evidence="1">LT 821</strain>
    </source>
</reference>
<dbReference type="Proteomes" id="UP000035800">
    <property type="component" value="Chromosome I"/>
</dbReference>
<sequence>MTYPLLDKSYPKFNSVLSNKEGVWKLFGFFWISF</sequence>
<evidence type="ECO:0000313" key="1">
    <source>
        <dbReference type="EMBL" id="AIT11018.1"/>
    </source>
</evidence>
<accession>A0A097ESV2</accession>
<evidence type="ECO:0000313" key="2">
    <source>
        <dbReference type="Proteomes" id="UP000035800"/>
    </source>
</evidence>
<dbReference type="KEGG" id="lst:LSS_22605"/>
<organism evidence="1 2">
    <name type="scientific">Leptospira santarosai serovar Shermani str. LT 821</name>
    <dbReference type="NCBI Taxonomy" id="758847"/>
    <lineage>
        <taxon>Bacteria</taxon>
        <taxon>Pseudomonadati</taxon>
        <taxon>Spirochaetota</taxon>
        <taxon>Spirochaetia</taxon>
        <taxon>Leptospirales</taxon>
        <taxon>Leptospiraceae</taxon>
        <taxon>Leptospira</taxon>
    </lineage>
</organism>
<dbReference type="EMBL" id="CP006694">
    <property type="protein sequence ID" value="AIT11018.1"/>
    <property type="molecule type" value="Genomic_DNA"/>
</dbReference>